<evidence type="ECO:0000313" key="5">
    <source>
        <dbReference type="Proteomes" id="UP001595798"/>
    </source>
</evidence>
<gene>
    <name evidence="4" type="ORF">ACFOZ5_09475</name>
</gene>
<feature type="chain" id="PRO_5045377310" evidence="2">
    <location>
        <begin position="26"/>
        <end position="152"/>
    </location>
</feature>
<evidence type="ECO:0000259" key="3">
    <source>
        <dbReference type="Pfam" id="PF09917"/>
    </source>
</evidence>
<feature type="domain" description="DUF2147" evidence="3">
    <location>
        <begin position="29"/>
        <end position="145"/>
    </location>
</feature>
<dbReference type="PANTHER" id="PTHR36919:SF2">
    <property type="entry name" value="BLL6627 PROTEIN"/>
    <property type="match status" value="1"/>
</dbReference>
<dbReference type="Pfam" id="PF09917">
    <property type="entry name" value="DUF2147"/>
    <property type="match status" value="1"/>
</dbReference>
<evidence type="ECO:0000256" key="1">
    <source>
        <dbReference type="SAM" id="MobiDB-lite"/>
    </source>
</evidence>
<proteinExistence type="predicted"/>
<protein>
    <submittedName>
        <fullName evidence="4">DUF2147 domain-containing protein</fullName>
    </submittedName>
</protein>
<dbReference type="Gene3D" id="2.40.128.520">
    <property type="match status" value="1"/>
</dbReference>
<comment type="caution">
    <text evidence="4">The sequence shown here is derived from an EMBL/GenBank/DDBJ whole genome shotgun (WGS) entry which is preliminary data.</text>
</comment>
<dbReference type="EMBL" id="JBHSDI010000012">
    <property type="protein sequence ID" value="MFC4259256.1"/>
    <property type="molecule type" value="Genomic_DNA"/>
</dbReference>
<dbReference type="InterPro" id="IPR019223">
    <property type="entry name" value="DUF2147"/>
</dbReference>
<evidence type="ECO:0000313" key="4">
    <source>
        <dbReference type="EMBL" id="MFC4259256.1"/>
    </source>
</evidence>
<feature type="region of interest" description="Disordered" evidence="1">
    <location>
        <begin position="59"/>
        <end position="81"/>
    </location>
</feature>
<dbReference type="RefSeq" id="WP_379886804.1">
    <property type="nucleotide sequence ID" value="NZ_JBHSDI010000012.1"/>
</dbReference>
<feature type="signal peptide" evidence="2">
    <location>
        <begin position="1"/>
        <end position="25"/>
    </location>
</feature>
<reference evidence="5" key="1">
    <citation type="journal article" date="2019" name="Int. J. Syst. Evol. Microbiol.">
        <title>The Global Catalogue of Microorganisms (GCM) 10K type strain sequencing project: providing services to taxonomists for standard genome sequencing and annotation.</title>
        <authorList>
            <consortium name="The Broad Institute Genomics Platform"/>
            <consortium name="The Broad Institute Genome Sequencing Center for Infectious Disease"/>
            <person name="Wu L."/>
            <person name="Ma J."/>
        </authorList>
    </citation>
    <scope>NUCLEOTIDE SEQUENCE [LARGE SCALE GENOMIC DNA]</scope>
    <source>
        <strain evidence="5">CECT 7297</strain>
    </source>
</reference>
<dbReference type="Proteomes" id="UP001595798">
    <property type="component" value="Unassembled WGS sequence"/>
</dbReference>
<keyword evidence="2" id="KW-0732">Signal</keyword>
<organism evidence="4 5">
    <name type="scientific">Marinobacter lacisalsi</name>
    <dbReference type="NCBI Taxonomy" id="475979"/>
    <lineage>
        <taxon>Bacteria</taxon>
        <taxon>Pseudomonadati</taxon>
        <taxon>Pseudomonadota</taxon>
        <taxon>Gammaproteobacteria</taxon>
        <taxon>Pseudomonadales</taxon>
        <taxon>Marinobacteraceae</taxon>
        <taxon>Marinobacter</taxon>
    </lineage>
</organism>
<accession>A0ABV8QI33</accession>
<dbReference type="PANTHER" id="PTHR36919">
    <property type="entry name" value="BLR1215 PROTEIN"/>
    <property type="match status" value="1"/>
</dbReference>
<name>A0ABV8QI33_9GAMM</name>
<sequence length="152" mass="16836">MKLKLNLLTALAVVLSVLSVREAYADPRGLWNTEDDSAQVQLESCGNHLCGHIVWLEEPLDDQGNPKTDGENPEPELRDRPIEGLKIVWGLEDGGDGKSWEDGKVYDPESGKTYNAKVSLEKPDVLELRGYVGMPLFGRTSTWTRAGQARSQ</sequence>
<evidence type="ECO:0000256" key="2">
    <source>
        <dbReference type="SAM" id="SignalP"/>
    </source>
</evidence>
<keyword evidence="5" id="KW-1185">Reference proteome</keyword>